<comment type="caution">
    <text evidence="3">The sequence shown here is derived from an EMBL/GenBank/DDBJ whole genome shotgun (WGS) entry which is preliminary data.</text>
</comment>
<keyword evidence="1" id="KW-0436">Ligase</keyword>
<dbReference type="PANTHER" id="PTHR23090:SF9">
    <property type="entry name" value="GLUTAMINE-DEPENDENT NAD(+) SYNTHETASE"/>
    <property type="match status" value="1"/>
</dbReference>
<dbReference type="InterPro" id="IPR000132">
    <property type="entry name" value="Nitrilase/CN_hydratase_CS"/>
</dbReference>
<protein>
    <recommendedName>
        <fullName evidence="2">CN hydrolase domain-containing protein</fullName>
    </recommendedName>
</protein>
<dbReference type="SUPFAM" id="SSF56317">
    <property type="entry name" value="Carbon-nitrogen hydrolase"/>
    <property type="match status" value="1"/>
</dbReference>
<dbReference type="PROSITE" id="PS50263">
    <property type="entry name" value="CN_HYDROLASE"/>
    <property type="match status" value="1"/>
</dbReference>
<organism evidence="3">
    <name type="scientific">marine sediment metagenome</name>
    <dbReference type="NCBI Taxonomy" id="412755"/>
    <lineage>
        <taxon>unclassified sequences</taxon>
        <taxon>metagenomes</taxon>
        <taxon>ecological metagenomes</taxon>
    </lineage>
</organism>
<dbReference type="GO" id="GO:0009435">
    <property type="term" value="P:NAD+ biosynthetic process"/>
    <property type="evidence" value="ECO:0007669"/>
    <property type="project" value="InterPro"/>
</dbReference>
<dbReference type="InterPro" id="IPR003010">
    <property type="entry name" value="C-N_Hydrolase"/>
</dbReference>
<dbReference type="InterPro" id="IPR036526">
    <property type="entry name" value="C-N_Hydrolase_sf"/>
</dbReference>
<reference evidence="3" key="1">
    <citation type="journal article" date="2015" name="Nature">
        <title>Complex archaea that bridge the gap between prokaryotes and eukaryotes.</title>
        <authorList>
            <person name="Spang A."/>
            <person name="Saw J.H."/>
            <person name="Jorgensen S.L."/>
            <person name="Zaremba-Niedzwiedzka K."/>
            <person name="Martijn J."/>
            <person name="Lind A.E."/>
            <person name="van Eijk R."/>
            <person name="Schleper C."/>
            <person name="Guy L."/>
            <person name="Ettema T.J."/>
        </authorList>
    </citation>
    <scope>NUCLEOTIDE SEQUENCE</scope>
</reference>
<dbReference type="InterPro" id="IPR003694">
    <property type="entry name" value="NAD_synthase"/>
</dbReference>
<evidence type="ECO:0000313" key="3">
    <source>
        <dbReference type="EMBL" id="KKM21116.1"/>
    </source>
</evidence>
<feature type="non-terminal residue" evidence="3">
    <location>
        <position position="162"/>
    </location>
</feature>
<evidence type="ECO:0000259" key="2">
    <source>
        <dbReference type="PROSITE" id="PS50263"/>
    </source>
</evidence>
<dbReference type="AlphaFoldDB" id="A0A0F9I068"/>
<dbReference type="PROSITE" id="PS00920">
    <property type="entry name" value="NITRIL_CHT_1"/>
    <property type="match status" value="1"/>
</dbReference>
<dbReference type="GO" id="GO:0005737">
    <property type="term" value="C:cytoplasm"/>
    <property type="evidence" value="ECO:0007669"/>
    <property type="project" value="InterPro"/>
</dbReference>
<gene>
    <name evidence="3" type="ORF">LCGC14_1638690</name>
</gene>
<dbReference type="Pfam" id="PF00795">
    <property type="entry name" value="CN_hydrolase"/>
    <property type="match status" value="1"/>
</dbReference>
<dbReference type="PANTHER" id="PTHR23090">
    <property type="entry name" value="NH 3 /GLUTAMINE-DEPENDENT NAD + SYNTHETASE"/>
    <property type="match status" value="1"/>
</dbReference>
<dbReference type="GO" id="GO:0003952">
    <property type="term" value="F:NAD+ synthase (glutamine-hydrolyzing) activity"/>
    <property type="evidence" value="ECO:0007669"/>
    <property type="project" value="InterPro"/>
</dbReference>
<evidence type="ECO:0000256" key="1">
    <source>
        <dbReference type="ARBA" id="ARBA00022598"/>
    </source>
</evidence>
<name>A0A0F9I068_9ZZZZ</name>
<dbReference type="GO" id="GO:0000257">
    <property type="term" value="F:nitrilase activity"/>
    <property type="evidence" value="ECO:0007669"/>
    <property type="project" value="UniProtKB-ARBA"/>
</dbReference>
<dbReference type="Gene3D" id="3.60.110.10">
    <property type="entry name" value="Carbon-nitrogen hydrolase"/>
    <property type="match status" value="1"/>
</dbReference>
<sequence length="162" mass="17531">MKSLRLALAQINPTVGDIKGNTALIIANLEEARGAGAELVAFPELAVTGYPPEDLLLKPTFIADNLQALDTIGKTTEGITAIVGFVDRKTDNYNAAAVISNSKLVHVYHKMHLPNYGVFDEVRYFNTGTSVPVFKYADICFGLSICEDIWYSDGPSHAQALA</sequence>
<feature type="domain" description="CN hydrolase" evidence="2">
    <location>
        <begin position="4"/>
        <end position="162"/>
    </location>
</feature>
<proteinExistence type="predicted"/>
<dbReference type="CDD" id="cd07570">
    <property type="entry name" value="GAT_Gln-NAD-synth"/>
    <property type="match status" value="1"/>
</dbReference>
<dbReference type="EMBL" id="LAZR01013623">
    <property type="protein sequence ID" value="KKM21116.1"/>
    <property type="molecule type" value="Genomic_DNA"/>
</dbReference>
<accession>A0A0F9I068</accession>
<dbReference type="GO" id="GO:0004359">
    <property type="term" value="F:glutaminase activity"/>
    <property type="evidence" value="ECO:0007669"/>
    <property type="project" value="InterPro"/>
</dbReference>